<dbReference type="InterPro" id="IPR000683">
    <property type="entry name" value="Gfo/Idh/MocA-like_OxRdtase_N"/>
</dbReference>
<evidence type="ECO:0000313" key="2">
    <source>
        <dbReference type="EMBL" id="GAU92743.1"/>
    </source>
</evidence>
<gene>
    <name evidence="2" type="primary">RvY_04786-1</name>
    <name evidence="2" type="synonym">RvY_04786.1</name>
    <name evidence="2" type="ORF">RvY_04786</name>
</gene>
<dbReference type="GO" id="GO:0000166">
    <property type="term" value="F:nucleotide binding"/>
    <property type="evidence" value="ECO:0007669"/>
    <property type="project" value="InterPro"/>
</dbReference>
<organism evidence="2 3">
    <name type="scientific">Ramazzottius varieornatus</name>
    <name type="common">Water bear</name>
    <name type="synonym">Tardigrade</name>
    <dbReference type="NCBI Taxonomy" id="947166"/>
    <lineage>
        <taxon>Eukaryota</taxon>
        <taxon>Metazoa</taxon>
        <taxon>Ecdysozoa</taxon>
        <taxon>Tardigrada</taxon>
        <taxon>Eutardigrada</taxon>
        <taxon>Parachela</taxon>
        <taxon>Hypsibioidea</taxon>
        <taxon>Ramazzottiidae</taxon>
        <taxon>Ramazzottius</taxon>
    </lineage>
</organism>
<dbReference type="InterPro" id="IPR036291">
    <property type="entry name" value="NAD(P)-bd_dom_sf"/>
</dbReference>
<sequence>MLMKHNKHILCEKPMTLLLSQGKELFQIALEQLVKKELGRGAVGDLAIYRIQFSPAVLGSDMPDQTAAGAKLDNESYAVSPLKMTVARL</sequence>
<dbReference type="SUPFAM" id="SSF51735">
    <property type="entry name" value="NAD(P)-binding Rossmann-fold domains"/>
    <property type="match status" value="1"/>
</dbReference>
<dbReference type="AlphaFoldDB" id="A0A1D1V1Z2"/>
<dbReference type="Gene3D" id="1.10.3270.10">
    <property type="entry name" value="HMGR, N-terminal domain"/>
    <property type="match status" value="1"/>
</dbReference>
<dbReference type="Proteomes" id="UP000186922">
    <property type="component" value="Unassembled WGS sequence"/>
</dbReference>
<protein>
    <recommendedName>
        <fullName evidence="1">Gfo/Idh/MocA-like oxidoreductase N-terminal domain-containing protein</fullName>
    </recommendedName>
</protein>
<evidence type="ECO:0000259" key="1">
    <source>
        <dbReference type="Pfam" id="PF01408"/>
    </source>
</evidence>
<dbReference type="InterPro" id="IPR023282">
    <property type="entry name" value="HMG_CoA_Rdtase_N"/>
</dbReference>
<dbReference type="EMBL" id="BDGG01000002">
    <property type="protein sequence ID" value="GAU92743.1"/>
    <property type="molecule type" value="Genomic_DNA"/>
</dbReference>
<evidence type="ECO:0000313" key="3">
    <source>
        <dbReference type="Proteomes" id="UP000186922"/>
    </source>
</evidence>
<dbReference type="Pfam" id="PF01408">
    <property type="entry name" value="GFO_IDH_MocA"/>
    <property type="match status" value="1"/>
</dbReference>
<reference evidence="2 3" key="1">
    <citation type="journal article" date="2016" name="Nat. Commun.">
        <title>Extremotolerant tardigrade genome and improved radiotolerance of human cultured cells by tardigrade-unique protein.</title>
        <authorList>
            <person name="Hashimoto T."/>
            <person name="Horikawa D.D."/>
            <person name="Saito Y."/>
            <person name="Kuwahara H."/>
            <person name="Kozuka-Hata H."/>
            <person name="Shin-I T."/>
            <person name="Minakuchi Y."/>
            <person name="Ohishi K."/>
            <person name="Motoyama A."/>
            <person name="Aizu T."/>
            <person name="Enomoto A."/>
            <person name="Kondo K."/>
            <person name="Tanaka S."/>
            <person name="Hara Y."/>
            <person name="Koshikawa S."/>
            <person name="Sagara H."/>
            <person name="Miura T."/>
            <person name="Yokobori S."/>
            <person name="Miyagawa K."/>
            <person name="Suzuki Y."/>
            <person name="Kubo T."/>
            <person name="Oyama M."/>
            <person name="Kohara Y."/>
            <person name="Fujiyama A."/>
            <person name="Arakawa K."/>
            <person name="Katayama T."/>
            <person name="Toyoda A."/>
            <person name="Kunieda T."/>
        </authorList>
    </citation>
    <scope>NUCLEOTIDE SEQUENCE [LARGE SCALE GENOMIC DNA]</scope>
    <source>
        <strain evidence="2 3">YOKOZUNA-1</strain>
    </source>
</reference>
<accession>A0A1D1V1Z2</accession>
<dbReference type="OrthoDB" id="2129491at2759"/>
<dbReference type="GO" id="GO:0004420">
    <property type="term" value="F:hydroxymethylglutaryl-CoA reductase (NADPH) activity"/>
    <property type="evidence" value="ECO:0007669"/>
    <property type="project" value="InterPro"/>
</dbReference>
<name>A0A1D1V1Z2_RAMVA</name>
<keyword evidence="3" id="KW-1185">Reference proteome</keyword>
<comment type="caution">
    <text evidence="2">The sequence shown here is derived from an EMBL/GenBank/DDBJ whole genome shotgun (WGS) entry which is preliminary data.</text>
</comment>
<feature type="domain" description="Gfo/Idh/MocA-like oxidoreductase N-terminal" evidence="1">
    <location>
        <begin position="2"/>
        <end position="32"/>
    </location>
</feature>
<proteinExistence type="predicted"/>